<dbReference type="OrthoDB" id="6631333at2"/>
<dbReference type="PIRSF" id="PIRSF033535">
    <property type="entry name" value="UCP033535_plp"/>
    <property type="match status" value="1"/>
</dbReference>
<protein>
    <submittedName>
        <fullName evidence="1">DUF2291 domain-containing protein</fullName>
    </submittedName>
</protein>
<dbReference type="RefSeq" id="WP_135483798.1">
    <property type="nucleotide sequence ID" value="NZ_SRMF01000005.1"/>
</dbReference>
<dbReference type="InterPro" id="IPR014582">
    <property type="entry name" value="UCP033535_lipo"/>
</dbReference>
<proteinExistence type="predicted"/>
<evidence type="ECO:0000313" key="2">
    <source>
        <dbReference type="Proteomes" id="UP000297475"/>
    </source>
</evidence>
<sequence length="218" mass="23684">MSSHQDVAAKRYSNLSRRSLAIFVLVAALIVAMALDTTVVRTGSQLDLAEASFSPEQFGATEFPVVQEWIEENAVGVQLLAQTLENDRDAAIAQHGTQAGAYPIFPVTFTGRIVEGQSGIVEVSVDQAPEDLTIRLQLGPAINGTELRDVTGTIRFQQFTNQIEYQNAGRALNDAMKADTLDPIDRDQLEGRLITVSGAFTLINPSNWLVTPARVTVQ</sequence>
<dbReference type="Pfam" id="PF10054">
    <property type="entry name" value="DUF2291"/>
    <property type="match status" value="1"/>
</dbReference>
<dbReference type="SUPFAM" id="SSF141318">
    <property type="entry name" value="TM0957-like"/>
    <property type="match status" value="1"/>
</dbReference>
<organism evidence="1 2">
    <name type="scientific">Natronospirillum operosum</name>
    <dbReference type="NCBI Taxonomy" id="2759953"/>
    <lineage>
        <taxon>Bacteria</taxon>
        <taxon>Pseudomonadati</taxon>
        <taxon>Pseudomonadota</taxon>
        <taxon>Gammaproteobacteria</taxon>
        <taxon>Oceanospirillales</taxon>
        <taxon>Natronospirillaceae</taxon>
        <taxon>Natronospirillum</taxon>
    </lineage>
</organism>
<accession>A0A4Z0WC67</accession>
<comment type="caution">
    <text evidence="1">The sequence shown here is derived from an EMBL/GenBank/DDBJ whole genome shotgun (WGS) entry which is preliminary data.</text>
</comment>
<dbReference type="EMBL" id="SRMF01000005">
    <property type="protein sequence ID" value="TGG92465.1"/>
    <property type="molecule type" value="Genomic_DNA"/>
</dbReference>
<keyword evidence="2" id="KW-1185">Reference proteome</keyword>
<dbReference type="Proteomes" id="UP000297475">
    <property type="component" value="Unassembled WGS sequence"/>
</dbReference>
<evidence type="ECO:0000313" key="1">
    <source>
        <dbReference type="EMBL" id="TGG92465.1"/>
    </source>
</evidence>
<name>A0A4Z0WC67_9GAMM</name>
<reference evidence="1 2" key="1">
    <citation type="submission" date="2019-04" db="EMBL/GenBank/DDBJ databases">
        <title>Natronospirillum operosus gen. nov., sp. nov., a haloalkaliphilic satellite isolated from decaying biomass of laboratory culture of cyanobacterium Geitlerinema sp. and proposal of Natronospirillaceae fam. nov. and Saccharospirillaceae fam. nov.</title>
        <authorList>
            <person name="Kevbrin V."/>
            <person name="Boltyanskaya Y."/>
            <person name="Koziaeva V."/>
            <person name="Grouzdev D.S."/>
            <person name="Park M."/>
            <person name="Cho J."/>
        </authorList>
    </citation>
    <scope>NUCLEOTIDE SEQUENCE [LARGE SCALE GENOMIC DNA]</scope>
    <source>
        <strain evidence="1 2">G-116</strain>
    </source>
</reference>
<gene>
    <name evidence="1" type="ORF">E4656_13405</name>
</gene>
<dbReference type="InterPro" id="IPR036215">
    <property type="entry name" value="TM0957-like_sf"/>
</dbReference>
<dbReference type="AlphaFoldDB" id="A0A4Z0WC67"/>